<name>A0A7X0NHI1_9GAMM</name>
<evidence type="ECO:0000313" key="6">
    <source>
        <dbReference type="Proteomes" id="UP000537141"/>
    </source>
</evidence>
<dbReference type="SMART" id="SM00450">
    <property type="entry name" value="RHOD"/>
    <property type="match status" value="2"/>
</dbReference>
<sequence length="292" mass="31565">MSALLDAGNLKMPKFQSPLITCEQLHSILADNNTLVLDASIPPIGSQPLPDAKWPDVCIKGAIRCDINGVFSDHNNNSPHTMLSAKAFELAARAIGVNNDSVIVAYDDLGLFSAARVWWMFKAMGHKNVYVLNGGLPQWLKLQLPTARADDSTQLQQGNFIAKRQTQLFCDKDQVLKAIDDNAVTILDARSAERYSGMAAEPRAGVRKGHIPGSVNLPYSNLLDNGLFKSNSEVSQLLLTHASKDKQLVMSCGSGVTACILALAAEISGFESVSVYDGSWSEWGSDHNLPIA</sequence>
<dbReference type="FunFam" id="3.40.250.10:FF:000001">
    <property type="entry name" value="Sulfurtransferase"/>
    <property type="match status" value="1"/>
</dbReference>
<dbReference type="InterPro" id="IPR045078">
    <property type="entry name" value="TST/MPST-like"/>
</dbReference>
<dbReference type="EMBL" id="JACHHU010000014">
    <property type="protein sequence ID" value="MBB6543455.1"/>
    <property type="molecule type" value="Genomic_DNA"/>
</dbReference>
<dbReference type="Gene3D" id="3.40.250.10">
    <property type="entry name" value="Rhodanese-like domain"/>
    <property type="match status" value="2"/>
</dbReference>
<dbReference type="RefSeq" id="WP_246454944.1">
    <property type="nucleotide sequence ID" value="NZ_AP027362.1"/>
</dbReference>
<dbReference type="GO" id="GO:0004792">
    <property type="term" value="F:thiosulfate-cyanide sulfurtransferase activity"/>
    <property type="evidence" value="ECO:0007669"/>
    <property type="project" value="InterPro"/>
</dbReference>
<keyword evidence="5" id="KW-0670">Pyruvate</keyword>
<proteinExistence type="predicted"/>
<comment type="caution">
    <text evidence="5">The sequence shown here is derived from an EMBL/GenBank/DDBJ whole genome shotgun (WGS) entry which is preliminary data.</text>
</comment>
<evidence type="ECO:0000259" key="4">
    <source>
        <dbReference type="PROSITE" id="PS50206"/>
    </source>
</evidence>
<protein>
    <recommendedName>
        <fullName evidence="3">Sulfurtransferase</fullName>
    </recommendedName>
</protein>
<keyword evidence="2" id="KW-0677">Repeat</keyword>
<dbReference type="PANTHER" id="PTHR11364">
    <property type="entry name" value="THIOSULFATE SULFERTANSFERASE"/>
    <property type="match status" value="1"/>
</dbReference>
<dbReference type="SUPFAM" id="SSF52821">
    <property type="entry name" value="Rhodanese/Cell cycle control phosphatase"/>
    <property type="match status" value="2"/>
</dbReference>
<gene>
    <name evidence="5" type="ORF">HNQ55_001976</name>
</gene>
<keyword evidence="6" id="KW-1185">Reference proteome</keyword>
<dbReference type="PROSITE" id="PS50206">
    <property type="entry name" value="RHODANESE_3"/>
    <property type="match status" value="2"/>
</dbReference>
<dbReference type="Pfam" id="PF00581">
    <property type="entry name" value="Rhodanese"/>
    <property type="match status" value="2"/>
</dbReference>
<dbReference type="CDD" id="cd01448">
    <property type="entry name" value="TST_Repeat_1"/>
    <property type="match status" value="1"/>
</dbReference>
<feature type="domain" description="Rhodanese" evidence="4">
    <location>
        <begin position="30"/>
        <end position="148"/>
    </location>
</feature>
<dbReference type="AlphaFoldDB" id="A0A7X0NHI1"/>
<feature type="domain" description="Rhodanese" evidence="4">
    <location>
        <begin position="180"/>
        <end position="292"/>
    </location>
</feature>
<organism evidence="5 6">
    <name type="scientific">Thalassotalea piscium</name>
    <dbReference type="NCBI Taxonomy" id="1230533"/>
    <lineage>
        <taxon>Bacteria</taxon>
        <taxon>Pseudomonadati</taxon>
        <taxon>Pseudomonadota</taxon>
        <taxon>Gammaproteobacteria</taxon>
        <taxon>Alteromonadales</taxon>
        <taxon>Colwelliaceae</taxon>
        <taxon>Thalassotalea</taxon>
    </lineage>
</organism>
<dbReference type="InterPro" id="IPR001763">
    <property type="entry name" value="Rhodanese-like_dom"/>
</dbReference>
<dbReference type="Proteomes" id="UP000537141">
    <property type="component" value="Unassembled WGS sequence"/>
</dbReference>
<evidence type="ECO:0000313" key="5">
    <source>
        <dbReference type="EMBL" id="MBB6543455.1"/>
    </source>
</evidence>
<dbReference type="PROSITE" id="PS00683">
    <property type="entry name" value="RHODANESE_2"/>
    <property type="match status" value="1"/>
</dbReference>
<reference evidence="5 6" key="1">
    <citation type="submission" date="2020-08" db="EMBL/GenBank/DDBJ databases">
        <title>Genomic Encyclopedia of Type Strains, Phase IV (KMG-IV): sequencing the most valuable type-strain genomes for metagenomic binning, comparative biology and taxonomic classification.</title>
        <authorList>
            <person name="Goeker M."/>
        </authorList>
    </citation>
    <scope>NUCLEOTIDE SEQUENCE [LARGE SCALE GENOMIC DNA]</scope>
    <source>
        <strain evidence="5 6">DSM 26287</strain>
    </source>
</reference>
<keyword evidence="1 3" id="KW-0808">Transferase</keyword>
<dbReference type="CDD" id="cd01449">
    <property type="entry name" value="TST_Repeat_2"/>
    <property type="match status" value="1"/>
</dbReference>
<dbReference type="PANTHER" id="PTHR11364:SF27">
    <property type="entry name" value="SULFURTRANSFERASE"/>
    <property type="match status" value="1"/>
</dbReference>
<dbReference type="InterPro" id="IPR036873">
    <property type="entry name" value="Rhodanese-like_dom_sf"/>
</dbReference>
<evidence type="ECO:0000256" key="2">
    <source>
        <dbReference type="ARBA" id="ARBA00022737"/>
    </source>
</evidence>
<dbReference type="InterPro" id="IPR001307">
    <property type="entry name" value="Thiosulphate_STrfase_CS"/>
</dbReference>
<accession>A0A7X0NHI1</accession>
<evidence type="ECO:0000256" key="1">
    <source>
        <dbReference type="ARBA" id="ARBA00022679"/>
    </source>
</evidence>
<evidence type="ECO:0000256" key="3">
    <source>
        <dbReference type="RuleBase" id="RU000507"/>
    </source>
</evidence>